<dbReference type="EMBL" id="AUVB01000088">
    <property type="protein sequence ID" value="KGE02644.1"/>
    <property type="molecule type" value="Genomic_DNA"/>
</dbReference>
<organism evidence="7 8">
    <name type="scientific">Pseudohaliea rubra DSM 19751</name>
    <dbReference type="NCBI Taxonomy" id="1265313"/>
    <lineage>
        <taxon>Bacteria</taxon>
        <taxon>Pseudomonadati</taxon>
        <taxon>Pseudomonadota</taxon>
        <taxon>Gammaproteobacteria</taxon>
        <taxon>Cellvibrionales</taxon>
        <taxon>Halieaceae</taxon>
        <taxon>Pseudohaliea</taxon>
    </lineage>
</organism>
<dbReference type="eggNOG" id="COG2175">
    <property type="taxonomic scope" value="Bacteria"/>
</dbReference>
<dbReference type="HOGENOM" id="CLU_036005_2_1_6"/>
<dbReference type="GO" id="GO:0000908">
    <property type="term" value="F:taurine dioxygenase activity"/>
    <property type="evidence" value="ECO:0007669"/>
    <property type="project" value="UniProtKB-EC"/>
</dbReference>
<evidence type="ECO:0000256" key="1">
    <source>
        <dbReference type="ARBA" id="ARBA00005896"/>
    </source>
</evidence>
<name>A0A095WVH9_9GAMM</name>
<sequence>MTIPPHWTIRRLAGVIGAEVIGPDIRNPTAETVAAIRQLLLEHLVIFLPGQAPSPEEHVAFARHFGQLEGHPNLGGGEGLPPEIFQLAASEGGIADEWHTDITFDASPPLMSVLHLVQCPEYGGDTMWSSLYAAYEALSPPLQELCEGLTALHDALPHNRPDRMTIHPVVRVHPETGRKALYVNSHFTRRIVELSAGESDLLLGYLTRWIASERFTVRYQWRPGSIGIWDNRCTAHYVLNDFVGERIIQRATVTGDRVEGASPPRWQPAVGDERLSAANRHDQQLFNYLRAEGRIGAEVRGYGDLLPTEERDAQQTP</sequence>
<evidence type="ECO:0000313" key="7">
    <source>
        <dbReference type="EMBL" id="KGE02644.1"/>
    </source>
</evidence>
<dbReference type="EC" id="1.14.11.17" evidence="7"/>
<keyword evidence="3 7" id="KW-0223">Dioxygenase</keyword>
<protein>
    <submittedName>
        <fullName evidence="7">Alpha-ketoglutarate-dependent taurine dioxygenase</fullName>
        <ecNumber evidence="7">1.14.11.17</ecNumber>
    </submittedName>
</protein>
<dbReference type="Proteomes" id="UP000029640">
    <property type="component" value="Unassembled WGS sequence"/>
</dbReference>
<keyword evidence="8" id="KW-1185">Reference proteome</keyword>
<keyword evidence="2" id="KW-0479">Metal-binding</keyword>
<evidence type="ECO:0000313" key="8">
    <source>
        <dbReference type="Proteomes" id="UP000029640"/>
    </source>
</evidence>
<evidence type="ECO:0000259" key="6">
    <source>
        <dbReference type="Pfam" id="PF02668"/>
    </source>
</evidence>
<gene>
    <name evidence="7" type="ORF">HRUBRA_02782</name>
</gene>
<proteinExistence type="inferred from homology"/>
<dbReference type="AlphaFoldDB" id="A0A095WVH9"/>
<dbReference type="SUPFAM" id="SSF51197">
    <property type="entry name" value="Clavaminate synthase-like"/>
    <property type="match status" value="1"/>
</dbReference>
<dbReference type="Gene3D" id="3.60.130.10">
    <property type="entry name" value="Clavaminate synthase-like"/>
    <property type="match status" value="1"/>
</dbReference>
<dbReference type="InterPro" id="IPR051323">
    <property type="entry name" value="AtsK-like"/>
</dbReference>
<dbReference type="RefSeq" id="WP_084592589.1">
    <property type="nucleotide sequence ID" value="NZ_KN234771.1"/>
</dbReference>
<dbReference type="PANTHER" id="PTHR30468:SF1">
    <property type="entry name" value="ALPHA-KETOGLUTARATE-DEPENDENT SULFONATE DIOXYGENASE"/>
    <property type="match status" value="1"/>
</dbReference>
<keyword evidence="5" id="KW-0408">Iron</keyword>
<comment type="similarity">
    <text evidence="1">Belongs to the TfdA dioxygenase family.</text>
</comment>
<feature type="domain" description="TauD/TfdA-like" evidence="6">
    <location>
        <begin position="9"/>
        <end position="252"/>
    </location>
</feature>
<dbReference type="Pfam" id="PF02668">
    <property type="entry name" value="TauD"/>
    <property type="match status" value="1"/>
</dbReference>
<comment type="caution">
    <text evidence="7">The sequence shown here is derived from an EMBL/GenBank/DDBJ whole genome shotgun (WGS) entry which is preliminary data.</text>
</comment>
<dbReference type="InterPro" id="IPR003819">
    <property type="entry name" value="TauD/TfdA-like"/>
</dbReference>
<evidence type="ECO:0000256" key="5">
    <source>
        <dbReference type="ARBA" id="ARBA00023004"/>
    </source>
</evidence>
<evidence type="ECO:0000256" key="3">
    <source>
        <dbReference type="ARBA" id="ARBA00022964"/>
    </source>
</evidence>
<dbReference type="GO" id="GO:0005737">
    <property type="term" value="C:cytoplasm"/>
    <property type="evidence" value="ECO:0007669"/>
    <property type="project" value="TreeGrafter"/>
</dbReference>
<evidence type="ECO:0000256" key="2">
    <source>
        <dbReference type="ARBA" id="ARBA00022723"/>
    </source>
</evidence>
<reference evidence="7 8" key="1">
    <citation type="journal article" date="2014" name="Genome Announc.">
        <title>Genome Sequence of Gammaproteobacterial Pseudohaliea rubra Type Strain DSM 19751, Isolated from Coastal Seawater of the Mediterranean Sea.</title>
        <authorList>
            <person name="Spring S."/>
            <person name="Fiebig A."/>
            <person name="Riedel T."/>
            <person name="Goker M."/>
            <person name="Klenk H.P."/>
        </authorList>
    </citation>
    <scope>NUCLEOTIDE SEQUENCE [LARGE SCALE GENOMIC DNA]</scope>
    <source>
        <strain evidence="7 8">DSM 19751</strain>
    </source>
</reference>
<dbReference type="InterPro" id="IPR042098">
    <property type="entry name" value="TauD-like_sf"/>
</dbReference>
<keyword evidence="4 7" id="KW-0560">Oxidoreductase</keyword>
<dbReference type="OrthoDB" id="581608at2"/>
<dbReference type="PATRIC" id="fig|1265313.6.peg.2739"/>
<dbReference type="STRING" id="1265313.HRUBRA_02782"/>
<dbReference type="GO" id="GO:0046872">
    <property type="term" value="F:metal ion binding"/>
    <property type="evidence" value="ECO:0007669"/>
    <property type="project" value="UniProtKB-KW"/>
</dbReference>
<accession>A0A095WVH9</accession>
<dbReference type="PANTHER" id="PTHR30468">
    <property type="entry name" value="ALPHA-KETOGLUTARATE-DEPENDENT SULFONATE DIOXYGENASE"/>
    <property type="match status" value="1"/>
</dbReference>
<evidence type="ECO:0000256" key="4">
    <source>
        <dbReference type="ARBA" id="ARBA00023002"/>
    </source>
</evidence>